<reference evidence="5 6" key="1">
    <citation type="journal article" date="2019" name="Int. J. Syst. Evol. Microbiol.">
        <title>The Global Catalogue of Microorganisms (GCM) 10K type strain sequencing project: providing services to taxonomists for standard genome sequencing and annotation.</title>
        <authorList>
            <consortium name="The Broad Institute Genomics Platform"/>
            <consortium name="The Broad Institute Genome Sequencing Center for Infectious Disease"/>
            <person name="Wu L."/>
            <person name="Ma J."/>
        </authorList>
    </citation>
    <scope>NUCLEOTIDE SEQUENCE [LARGE SCALE GENOMIC DNA]</scope>
    <source>
        <strain evidence="5 6">JCM 1405</strain>
    </source>
</reference>
<dbReference type="SUPFAM" id="SSF52540">
    <property type="entry name" value="P-loop containing nucleoside triphosphate hydrolases"/>
    <property type="match status" value="1"/>
</dbReference>
<name>A0ABN1IRK0_9CLOT</name>
<dbReference type="Gene3D" id="1.10.8.60">
    <property type="match status" value="1"/>
</dbReference>
<dbReference type="PROSITE" id="PS50112">
    <property type="entry name" value="PAS"/>
    <property type="match status" value="1"/>
</dbReference>
<dbReference type="InterPro" id="IPR002078">
    <property type="entry name" value="Sigma_54_int"/>
</dbReference>
<dbReference type="PROSITE" id="PS50045">
    <property type="entry name" value="SIGMA54_INTERACT_4"/>
    <property type="match status" value="1"/>
</dbReference>
<dbReference type="PROSITE" id="PS00676">
    <property type="entry name" value="SIGMA54_INTERACT_2"/>
    <property type="match status" value="1"/>
</dbReference>
<gene>
    <name evidence="5" type="ORF">GCM10008905_08420</name>
</gene>
<feature type="domain" description="PAS" evidence="4">
    <location>
        <begin position="214"/>
        <end position="269"/>
    </location>
</feature>
<dbReference type="InterPro" id="IPR003593">
    <property type="entry name" value="AAA+_ATPase"/>
</dbReference>
<evidence type="ECO:0000259" key="4">
    <source>
        <dbReference type="PROSITE" id="PS50112"/>
    </source>
</evidence>
<keyword evidence="1" id="KW-0547">Nucleotide-binding</keyword>
<evidence type="ECO:0000256" key="2">
    <source>
        <dbReference type="ARBA" id="ARBA00022840"/>
    </source>
</evidence>
<feature type="domain" description="Sigma-54 factor interaction" evidence="3">
    <location>
        <begin position="343"/>
        <end position="568"/>
    </location>
</feature>
<dbReference type="InterPro" id="IPR036388">
    <property type="entry name" value="WH-like_DNA-bd_sf"/>
</dbReference>
<dbReference type="SMART" id="SM00091">
    <property type="entry name" value="PAS"/>
    <property type="match status" value="1"/>
</dbReference>
<dbReference type="InterPro" id="IPR013668">
    <property type="entry name" value="RNase_R_HTH_12"/>
</dbReference>
<dbReference type="InterPro" id="IPR025662">
    <property type="entry name" value="Sigma_54_int_dom_ATP-bd_1"/>
</dbReference>
<keyword evidence="2" id="KW-0067">ATP-binding</keyword>
<keyword evidence="6" id="KW-1185">Reference proteome</keyword>
<evidence type="ECO:0000259" key="3">
    <source>
        <dbReference type="PROSITE" id="PS50045"/>
    </source>
</evidence>
<dbReference type="Gene3D" id="3.30.450.20">
    <property type="entry name" value="PAS domain"/>
    <property type="match status" value="1"/>
</dbReference>
<dbReference type="Proteomes" id="UP001500339">
    <property type="component" value="Unassembled WGS sequence"/>
</dbReference>
<dbReference type="PANTHER" id="PTHR32071:SF57">
    <property type="entry name" value="C4-DICARBOXYLATE TRANSPORT TRANSCRIPTIONAL REGULATORY PROTEIN DCTD"/>
    <property type="match status" value="1"/>
</dbReference>
<sequence length="695" mass="78617">MNWNNKISKVAVIAYTKMTAQFYASQLKKLFKENISLEVYSVEDSNLTSIVCDLIIASTYSIYEIVKTYVSNYDDIVIADITLTKDSLEKLRQIPTGTNAMLVNTTLEMAVETIALIYNSGITHINMFPVYPTISTIPPYDLAITPGEASLAPPSVNNIIDIGNRVLSMRTIIDIAVRLNLDDMLKNEEFQSCFGLLAQSDVGLERLWEQVSVLEKKLDLIMQIFDGGILLLNYGGNISFINKSAEKMLSIDKKLIIGAKLKDVLSEFYDSLVASLEIAQKDKIITFNSRLLSLSFYPLFDGAEALGTIILIREFTDMEKEQHKIRKQIIAKGHIAKYSFNDIAGKSKQMEMLKETAKKMALSDSSILICGESGTGKELFAQSIHNSSNRRNEPFIAINCASIPENLLESELFGYSEGAFTGAKKGGKLGYFEQAHKGTLFLDEISEMDLHLQSRLLRVLQEKEVIRIGGDSVINIDVRIISATNRNLKALIKQGKFRQDLYYRLNVLSINIPPLRQRKDDIPLLIEQLKERFHSTFKITKEAMELIKNCMWEGNVRELGNFVERLTCLDVDEVDIDIVRQFIDENEYFKPTLKDEENKLFLSLINQKHTNLKNYYSILKLLEINKKSGVKLGRRSISELLQKEGLIISPQEVRTILKNLESLNMVNILLGRSGTEITEFGIKACELLGEKYNSI</sequence>
<dbReference type="InterPro" id="IPR035965">
    <property type="entry name" value="PAS-like_dom_sf"/>
</dbReference>
<dbReference type="Gene3D" id="1.10.10.10">
    <property type="entry name" value="Winged helix-like DNA-binding domain superfamily/Winged helix DNA-binding domain"/>
    <property type="match status" value="1"/>
</dbReference>
<dbReference type="InterPro" id="IPR058031">
    <property type="entry name" value="AAA_lid_NorR"/>
</dbReference>
<dbReference type="PANTHER" id="PTHR32071">
    <property type="entry name" value="TRANSCRIPTIONAL REGULATORY PROTEIN"/>
    <property type="match status" value="1"/>
</dbReference>
<dbReference type="Gene3D" id="3.40.50.300">
    <property type="entry name" value="P-loop containing nucleotide triphosphate hydrolases"/>
    <property type="match status" value="1"/>
</dbReference>
<dbReference type="InterPro" id="IPR027417">
    <property type="entry name" value="P-loop_NTPase"/>
</dbReference>
<dbReference type="Pfam" id="PF25601">
    <property type="entry name" value="AAA_lid_14"/>
    <property type="match status" value="1"/>
</dbReference>
<organism evidence="5 6">
    <name type="scientific">Clostridium malenominatum</name>
    <dbReference type="NCBI Taxonomy" id="1539"/>
    <lineage>
        <taxon>Bacteria</taxon>
        <taxon>Bacillati</taxon>
        <taxon>Bacillota</taxon>
        <taxon>Clostridia</taxon>
        <taxon>Eubacteriales</taxon>
        <taxon>Clostridiaceae</taxon>
        <taxon>Clostridium</taxon>
    </lineage>
</organism>
<evidence type="ECO:0000256" key="1">
    <source>
        <dbReference type="ARBA" id="ARBA00022741"/>
    </source>
</evidence>
<dbReference type="SMART" id="SM00382">
    <property type="entry name" value="AAA"/>
    <property type="match status" value="1"/>
</dbReference>
<evidence type="ECO:0000313" key="6">
    <source>
        <dbReference type="Proteomes" id="UP001500339"/>
    </source>
</evidence>
<dbReference type="PROSITE" id="PS00675">
    <property type="entry name" value="SIGMA54_INTERACT_1"/>
    <property type="match status" value="1"/>
</dbReference>
<dbReference type="RefSeq" id="WP_343767002.1">
    <property type="nucleotide sequence ID" value="NZ_BAAACF010000001.1"/>
</dbReference>
<evidence type="ECO:0000313" key="5">
    <source>
        <dbReference type="EMBL" id="GAA0719858.1"/>
    </source>
</evidence>
<comment type="caution">
    <text evidence="5">The sequence shown here is derived from an EMBL/GenBank/DDBJ whole genome shotgun (WGS) entry which is preliminary data.</text>
</comment>
<dbReference type="InterPro" id="IPR000014">
    <property type="entry name" value="PAS"/>
</dbReference>
<dbReference type="Pfam" id="PF00158">
    <property type="entry name" value="Sigma54_activat"/>
    <property type="match status" value="1"/>
</dbReference>
<dbReference type="CDD" id="cd00009">
    <property type="entry name" value="AAA"/>
    <property type="match status" value="1"/>
</dbReference>
<accession>A0ABN1IRK0</accession>
<dbReference type="EMBL" id="BAAACF010000001">
    <property type="protein sequence ID" value="GAA0719858.1"/>
    <property type="molecule type" value="Genomic_DNA"/>
</dbReference>
<protein>
    <submittedName>
        <fullName evidence="5">Sigma 54-interacting transcriptional regulator</fullName>
    </submittedName>
</protein>
<proteinExistence type="predicted"/>
<dbReference type="InterPro" id="IPR025943">
    <property type="entry name" value="Sigma_54_int_dom_ATP-bd_2"/>
</dbReference>
<dbReference type="Pfam" id="PF08461">
    <property type="entry name" value="WHD_RNase_R"/>
    <property type="match status" value="1"/>
</dbReference>
<dbReference type="SUPFAM" id="SSF55785">
    <property type="entry name" value="PYP-like sensor domain (PAS domain)"/>
    <property type="match status" value="1"/>
</dbReference>